<dbReference type="eggNOG" id="ENOG502ZUEQ">
    <property type="taxonomic scope" value="Bacteria"/>
</dbReference>
<evidence type="ECO:0000313" key="2">
    <source>
        <dbReference type="Proteomes" id="UP000000566"/>
    </source>
</evidence>
<name>A6LAC7_PARD8</name>
<gene>
    <name evidence="1" type="ordered locus">BDI_0872</name>
</gene>
<sequence length="149" mass="17040">MNKSINAKARVKIITDFGYWCLAEIRGLKEGTILEGRYNPINKAFDFSWNGQDAMLWIEQNGELISTEKESIIGNIVVTIAVCYGKHKNIIAEFDTMKEARKYVKDEGYKDSIEYWYLAAEIINEDGDINPAVWAKSKAEAVRKLKKLL</sequence>
<protein>
    <submittedName>
        <fullName evidence="1">Uncharacterized protein</fullName>
    </submittedName>
</protein>
<proteinExistence type="predicted"/>
<dbReference type="EMBL" id="CP000140">
    <property type="protein sequence ID" value="ABR42641.1"/>
    <property type="molecule type" value="Genomic_DNA"/>
</dbReference>
<evidence type="ECO:0000313" key="1">
    <source>
        <dbReference type="EMBL" id="ABR42641.1"/>
    </source>
</evidence>
<accession>A6LAC7</accession>
<keyword evidence="2" id="KW-1185">Reference proteome</keyword>
<dbReference type="AlphaFoldDB" id="A6LAC7"/>
<dbReference type="Proteomes" id="UP000000566">
    <property type="component" value="Chromosome"/>
</dbReference>
<reference evidence="1 2" key="1">
    <citation type="journal article" date="2007" name="PLoS Biol.">
        <title>Evolution of symbiotic bacteria in the distal human intestine.</title>
        <authorList>
            <person name="Xu J."/>
            <person name="Mahowald M.A."/>
            <person name="Ley R.E."/>
            <person name="Lozupone C.A."/>
            <person name="Hamady M."/>
            <person name="Martens E.C."/>
            <person name="Henrissat B."/>
            <person name="Coutinho P.M."/>
            <person name="Minx P."/>
            <person name="Latreille P."/>
            <person name="Cordum H."/>
            <person name="Van Brunt A."/>
            <person name="Kim K."/>
            <person name="Fulton R.S."/>
            <person name="Fulton L.A."/>
            <person name="Clifton S.W."/>
            <person name="Wilson R.K."/>
            <person name="Knight R.D."/>
            <person name="Gordon J.I."/>
        </authorList>
    </citation>
    <scope>NUCLEOTIDE SEQUENCE [LARGE SCALE GENOMIC DNA]</scope>
    <source>
        <strain evidence="2">ATCC 8503 / DSM 20701 / CIP 104284 / JCM 5825 / NCTC 11152</strain>
    </source>
</reference>
<organism evidence="1 2">
    <name type="scientific">Parabacteroides distasonis (strain ATCC 8503 / DSM 20701 / CIP 104284 / JCM 5825 / NCTC 11152)</name>
    <dbReference type="NCBI Taxonomy" id="435591"/>
    <lineage>
        <taxon>Bacteria</taxon>
        <taxon>Pseudomonadati</taxon>
        <taxon>Bacteroidota</taxon>
        <taxon>Bacteroidia</taxon>
        <taxon>Bacteroidales</taxon>
        <taxon>Tannerellaceae</taxon>
        <taxon>Parabacteroides</taxon>
    </lineage>
</organism>
<dbReference type="PaxDb" id="435591-BDI_0872"/>
<dbReference type="KEGG" id="pdi:BDI_0872"/>
<dbReference type="HOGENOM" id="CLU_1747868_0_0_10"/>
<dbReference type="RefSeq" id="WP_011966209.1">
    <property type="nucleotide sequence ID" value="NC_009615.1"/>
</dbReference>